<proteinExistence type="predicted"/>
<dbReference type="PANTHER" id="PTHR43317">
    <property type="entry name" value="THERMOSPERMINE SYNTHASE ACAULIS5"/>
    <property type="match status" value="1"/>
</dbReference>
<evidence type="ECO:0000256" key="2">
    <source>
        <dbReference type="SAM" id="Phobius"/>
    </source>
</evidence>
<keyword evidence="2" id="KW-1133">Transmembrane helix</keyword>
<dbReference type="Gene3D" id="3.40.50.150">
    <property type="entry name" value="Vaccinia Virus protein VP39"/>
    <property type="match status" value="1"/>
</dbReference>
<dbReference type="EMBL" id="JAXOVC010000004">
    <property type="protein sequence ID" value="KAK4502894.1"/>
    <property type="molecule type" value="Genomic_DNA"/>
</dbReference>
<keyword evidence="4" id="KW-1185">Reference proteome</keyword>
<feature type="transmembrane region" description="Helical" evidence="2">
    <location>
        <begin position="92"/>
        <end position="114"/>
    </location>
</feature>
<keyword evidence="2" id="KW-0812">Transmembrane</keyword>
<feature type="transmembrane region" description="Helical" evidence="2">
    <location>
        <begin position="189"/>
        <end position="211"/>
    </location>
</feature>
<feature type="transmembrane region" description="Helical" evidence="2">
    <location>
        <begin position="159"/>
        <end position="177"/>
    </location>
</feature>
<feature type="transmembrane region" description="Helical" evidence="2">
    <location>
        <begin position="36"/>
        <end position="57"/>
    </location>
</feature>
<evidence type="ECO:0000256" key="1">
    <source>
        <dbReference type="ARBA" id="ARBA00023115"/>
    </source>
</evidence>
<protein>
    <recommendedName>
        <fullName evidence="5">Spermine/spermidine synthase</fullName>
    </recommendedName>
</protein>
<dbReference type="NCBIfam" id="NF037959">
    <property type="entry name" value="MFS_SpdSyn"/>
    <property type="match status" value="1"/>
</dbReference>
<dbReference type="Pfam" id="PF01564">
    <property type="entry name" value="Spermine_synth"/>
    <property type="match status" value="1"/>
</dbReference>
<sequence>MPPTDAQEQRESPQDASAALPFPDHKKFFKATAQSLIYLCLAAAASPIFRLTLTPAFGALPTTNNSQDNFMVAISFALGIFSSKGNGMFGDLISLLPLATAWMPAILSKLLPWTASAMGPEDGPRVISMVTVHFVVCLTATAIPEVMARGGIKTSMEKWAAPKMMFLAILTFMYLSVEKSMSDGFTKLLANFGFLTPVHLWLLLAVAYSIAFPSRIVLLAIPAVLHTQFSNPHFTHSAVDASLRPHNWTMLERQWSNTGYISVLDSFDNQYRVMRCDHSLLGGEWLLTSDRQQTEGWQVSEPIYAVFQMLEAVRLMELEPQIPDAEAHALVIGLGIGTAPKALVAHGIDTTVVELDPVVHKFATKYFALPANHTAVLQDAVSWVQNEVSAPEVKKYDYIIHDVFTGGTEPLALFNAQFLSNLRSLLTPNGIIAINYAGDLALPLTTTVLNTIAHVFSASQCKIYRDSPREKDALPDSASDSDFLNMVLFCRNAPGPITFRKPREADYLGSKSRRYYMLPKPEHEIPFPESDAGILNLGDEGKFAKEQGKSAVRHWRIMRKVVPAAVWDSW</sequence>
<accession>A0ABR0EMS3</accession>
<gene>
    <name evidence="3" type="ORF">PRZ48_006320</name>
</gene>
<dbReference type="CDD" id="cd02440">
    <property type="entry name" value="AdoMet_MTases"/>
    <property type="match status" value="1"/>
</dbReference>
<reference evidence="3 4" key="1">
    <citation type="journal article" date="2023" name="G3 (Bethesda)">
        <title>A chromosome-level genome assembly of Zasmidium syzygii isolated from banana leaves.</title>
        <authorList>
            <person name="van Westerhoven A.C."/>
            <person name="Mehrabi R."/>
            <person name="Talebi R."/>
            <person name="Steentjes M.B.F."/>
            <person name="Corcolon B."/>
            <person name="Chong P.A."/>
            <person name="Kema G.H.J."/>
            <person name="Seidl M.F."/>
        </authorList>
    </citation>
    <scope>NUCLEOTIDE SEQUENCE [LARGE SCALE GENOMIC DNA]</scope>
    <source>
        <strain evidence="3 4">P124</strain>
    </source>
</reference>
<keyword evidence="2" id="KW-0472">Membrane</keyword>
<dbReference type="SUPFAM" id="SSF53335">
    <property type="entry name" value="S-adenosyl-L-methionine-dependent methyltransferases"/>
    <property type="match status" value="1"/>
</dbReference>
<dbReference type="Proteomes" id="UP001305779">
    <property type="component" value="Unassembled WGS sequence"/>
</dbReference>
<evidence type="ECO:0000313" key="3">
    <source>
        <dbReference type="EMBL" id="KAK4502894.1"/>
    </source>
</evidence>
<feature type="transmembrane region" description="Helical" evidence="2">
    <location>
        <begin position="126"/>
        <end position="147"/>
    </location>
</feature>
<evidence type="ECO:0008006" key="5">
    <source>
        <dbReference type="Google" id="ProtNLM"/>
    </source>
</evidence>
<dbReference type="InterPro" id="IPR029063">
    <property type="entry name" value="SAM-dependent_MTases_sf"/>
</dbReference>
<dbReference type="PANTHER" id="PTHR43317:SF1">
    <property type="entry name" value="THERMOSPERMINE SYNTHASE ACAULIS5"/>
    <property type="match status" value="1"/>
</dbReference>
<keyword evidence="1" id="KW-0620">Polyamine biosynthesis</keyword>
<organism evidence="3 4">
    <name type="scientific">Zasmidium cellare</name>
    <name type="common">Wine cellar mold</name>
    <name type="synonym">Racodium cellare</name>
    <dbReference type="NCBI Taxonomy" id="395010"/>
    <lineage>
        <taxon>Eukaryota</taxon>
        <taxon>Fungi</taxon>
        <taxon>Dikarya</taxon>
        <taxon>Ascomycota</taxon>
        <taxon>Pezizomycotina</taxon>
        <taxon>Dothideomycetes</taxon>
        <taxon>Dothideomycetidae</taxon>
        <taxon>Mycosphaerellales</taxon>
        <taxon>Mycosphaerellaceae</taxon>
        <taxon>Zasmidium</taxon>
    </lineage>
</organism>
<name>A0ABR0EMS3_ZASCE</name>
<evidence type="ECO:0000313" key="4">
    <source>
        <dbReference type="Proteomes" id="UP001305779"/>
    </source>
</evidence>
<comment type="caution">
    <text evidence="3">The sequence shown here is derived from an EMBL/GenBank/DDBJ whole genome shotgun (WGS) entry which is preliminary data.</text>
</comment>